<organism evidence="1 2">
    <name type="scientific">Sparassis crispa</name>
    <dbReference type="NCBI Taxonomy" id="139825"/>
    <lineage>
        <taxon>Eukaryota</taxon>
        <taxon>Fungi</taxon>
        <taxon>Dikarya</taxon>
        <taxon>Basidiomycota</taxon>
        <taxon>Agaricomycotina</taxon>
        <taxon>Agaricomycetes</taxon>
        <taxon>Polyporales</taxon>
        <taxon>Sparassidaceae</taxon>
        <taxon>Sparassis</taxon>
    </lineage>
</organism>
<reference evidence="1 2" key="1">
    <citation type="journal article" date="2018" name="Sci. Rep.">
        <title>Genome sequence of the cauliflower mushroom Sparassis crispa (Hanabiratake) and its association with beneficial usage.</title>
        <authorList>
            <person name="Kiyama R."/>
            <person name="Furutani Y."/>
            <person name="Kawaguchi K."/>
            <person name="Nakanishi T."/>
        </authorList>
    </citation>
    <scope>NUCLEOTIDE SEQUENCE [LARGE SCALE GENOMIC DNA]</scope>
</reference>
<evidence type="ECO:0000313" key="1">
    <source>
        <dbReference type="EMBL" id="GBE81628.1"/>
    </source>
</evidence>
<accession>A0A401GHK0</accession>
<protein>
    <submittedName>
        <fullName evidence="1">Uncharacterized protein</fullName>
    </submittedName>
</protein>
<proteinExistence type="predicted"/>
<dbReference type="InParanoid" id="A0A401GHK0"/>
<dbReference type="EMBL" id="BFAD01000003">
    <property type="protein sequence ID" value="GBE81628.1"/>
    <property type="molecule type" value="Genomic_DNA"/>
</dbReference>
<dbReference type="Proteomes" id="UP000287166">
    <property type="component" value="Unassembled WGS sequence"/>
</dbReference>
<gene>
    <name evidence="1" type="ORF">SCP_0313570</name>
</gene>
<dbReference type="GeneID" id="38778545"/>
<keyword evidence="2" id="KW-1185">Reference proteome</keyword>
<dbReference type="AlphaFoldDB" id="A0A401GHK0"/>
<evidence type="ECO:0000313" key="2">
    <source>
        <dbReference type="Proteomes" id="UP000287166"/>
    </source>
</evidence>
<dbReference type="RefSeq" id="XP_027612541.1">
    <property type="nucleotide sequence ID" value="XM_027756740.1"/>
</dbReference>
<comment type="caution">
    <text evidence="1">The sequence shown here is derived from an EMBL/GenBank/DDBJ whole genome shotgun (WGS) entry which is preliminary data.</text>
</comment>
<name>A0A401GHK0_9APHY</name>
<sequence>MSAMQHKHFNTFLNDLMLSSKTSSAPTPFPLTNEQNGPTKLVREKCASPLTVHFELCADSLSTARTTRVLSAVRSSTPHVIFRSCPGQVRMNLPTLPLRPQQKWLVCLACREVLDVRV</sequence>